<keyword evidence="3" id="KW-1185">Reference proteome</keyword>
<dbReference type="Proteomes" id="UP000258309">
    <property type="component" value="Unassembled WGS sequence"/>
</dbReference>
<protein>
    <recommendedName>
        <fullName evidence="1">Heterokaryon incompatibility domain-containing protein</fullName>
    </recommendedName>
</protein>
<dbReference type="EMBL" id="NCSJ02000280">
    <property type="protein sequence ID" value="RFU26156.1"/>
    <property type="molecule type" value="Genomic_DNA"/>
</dbReference>
<proteinExistence type="predicted"/>
<comment type="caution">
    <text evidence="2">The sequence shown here is derived from an EMBL/GenBank/DDBJ whole genome shotgun (WGS) entry which is preliminary data.</text>
</comment>
<reference evidence="2 3" key="1">
    <citation type="submission" date="2018-05" db="EMBL/GenBank/DDBJ databases">
        <title>Draft genome sequence of Scytalidium lignicola DSM 105466, a ubiquitous saprotrophic fungus.</title>
        <authorList>
            <person name="Buettner E."/>
            <person name="Gebauer A.M."/>
            <person name="Hofrichter M."/>
            <person name="Liers C."/>
            <person name="Kellner H."/>
        </authorList>
    </citation>
    <scope>NUCLEOTIDE SEQUENCE [LARGE SCALE GENOMIC DNA]</scope>
    <source>
        <strain evidence="2 3">DSM 105466</strain>
    </source>
</reference>
<gene>
    <name evidence="2" type="ORF">B7463_g10182</name>
</gene>
<dbReference type="InterPro" id="IPR010730">
    <property type="entry name" value="HET"/>
</dbReference>
<feature type="non-terminal residue" evidence="2">
    <location>
        <position position="284"/>
    </location>
</feature>
<evidence type="ECO:0000313" key="3">
    <source>
        <dbReference type="Proteomes" id="UP000258309"/>
    </source>
</evidence>
<dbReference type="InterPro" id="IPR052895">
    <property type="entry name" value="HetReg/Transcr_Mod"/>
</dbReference>
<dbReference type="OrthoDB" id="194358at2759"/>
<dbReference type="STRING" id="5539.A0A3E2GYE1"/>
<feature type="non-terminal residue" evidence="2">
    <location>
        <position position="1"/>
    </location>
</feature>
<accession>A0A3E2GYE1</accession>
<evidence type="ECO:0000259" key="1">
    <source>
        <dbReference type="Pfam" id="PF06985"/>
    </source>
</evidence>
<dbReference type="OMA" id="LLELEYW"/>
<dbReference type="PANTHER" id="PTHR24148:SF78">
    <property type="entry name" value="HETEROKARYON INCOMPATIBILITY DOMAIN-CONTAINING PROTEIN"/>
    <property type="match status" value="1"/>
</dbReference>
<dbReference type="AlphaFoldDB" id="A0A3E2GYE1"/>
<dbReference type="Pfam" id="PF06985">
    <property type="entry name" value="HET"/>
    <property type="match status" value="1"/>
</dbReference>
<organism evidence="2 3">
    <name type="scientific">Scytalidium lignicola</name>
    <name type="common">Hyphomycete</name>
    <dbReference type="NCBI Taxonomy" id="5539"/>
    <lineage>
        <taxon>Eukaryota</taxon>
        <taxon>Fungi</taxon>
        <taxon>Dikarya</taxon>
        <taxon>Ascomycota</taxon>
        <taxon>Pezizomycotina</taxon>
        <taxon>Leotiomycetes</taxon>
        <taxon>Leotiomycetes incertae sedis</taxon>
        <taxon>Scytalidium</taxon>
    </lineage>
</organism>
<feature type="domain" description="Heterokaryon incompatibility" evidence="1">
    <location>
        <begin position="56"/>
        <end position="211"/>
    </location>
</feature>
<name>A0A3E2GYE1_SCYLI</name>
<dbReference type="PANTHER" id="PTHR24148">
    <property type="entry name" value="ANKYRIN REPEAT DOMAIN-CONTAINING PROTEIN 39 HOMOLOG-RELATED"/>
    <property type="match status" value="1"/>
</dbReference>
<evidence type="ECO:0000313" key="2">
    <source>
        <dbReference type="EMBL" id="RFU26156.1"/>
    </source>
</evidence>
<sequence length="284" mass="33004">MSQADIFDYQDLGLIHEEGHAFRLLRLLRGDGMELYCHLFKAYVNEKLGDDVLIPYEALSYVWGDPKATKRITLNGKNHWITANLYEALLNLRQESTDRIIWIDALCINQKYHEEKNHQIRHIAAIYQQAECVIFWLGPSTLETNLLLGALKQLHHESSKLACRNWSITDKRWTNLWTNIVPDPSMHPQYWKGLRDLLNRAYFTRIWILQECAHAKTGIVACGRKNTAAHIFALAPHLLDITPAAHCQAVLDILPGSPRQGWWKEQRELFVLLQKFERNEAFDP</sequence>